<organism evidence="1">
    <name type="scientific">Oppiella nova</name>
    <dbReference type="NCBI Taxonomy" id="334625"/>
    <lineage>
        <taxon>Eukaryota</taxon>
        <taxon>Metazoa</taxon>
        <taxon>Ecdysozoa</taxon>
        <taxon>Arthropoda</taxon>
        <taxon>Chelicerata</taxon>
        <taxon>Arachnida</taxon>
        <taxon>Acari</taxon>
        <taxon>Acariformes</taxon>
        <taxon>Sarcoptiformes</taxon>
        <taxon>Oribatida</taxon>
        <taxon>Brachypylina</taxon>
        <taxon>Oppioidea</taxon>
        <taxon>Oppiidae</taxon>
        <taxon>Oppiella</taxon>
    </lineage>
</organism>
<dbReference type="AlphaFoldDB" id="A0A7R9MPU1"/>
<dbReference type="EMBL" id="OC949231">
    <property type="protein sequence ID" value="CAD7663778.1"/>
    <property type="molecule type" value="Genomic_DNA"/>
</dbReference>
<dbReference type="PANTHER" id="PTHR37398:SF3">
    <property type="entry name" value="GLYCOSIDE HYDROLASE FAMILY 5 DOMAIN-CONTAINING PROTEIN"/>
    <property type="match status" value="1"/>
</dbReference>
<dbReference type="InterPro" id="IPR017853">
    <property type="entry name" value="GH"/>
</dbReference>
<name>A0A7R9MPU1_9ACAR</name>
<dbReference type="SUPFAM" id="SSF51445">
    <property type="entry name" value="(Trans)glycosidases"/>
    <property type="match status" value="1"/>
</dbReference>
<accession>A0A7R9MPU1</accession>
<dbReference type="PANTHER" id="PTHR37398">
    <property type="entry name" value="ENDO-BETA-1,4-MANNANASE"/>
    <property type="match status" value="1"/>
</dbReference>
<sequence>DFYQIHSYECGQEHPIKRSAQQYGLDKPLMVGEFSTKRSCVSDSAEVYKHYYFSGYNGCMAWQYNDHQDNDRDTRDVINHGIESIRHETSNGVIAIKI</sequence>
<evidence type="ECO:0000313" key="2">
    <source>
        <dbReference type="Proteomes" id="UP000728032"/>
    </source>
</evidence>
<protein>
    <submittedName>
        <fullName evidence="1">Uncharacterized protein</fullName>
    </submittedName>
</protein>
<dbReference type="OrthoDB" id="406631at2759"/>
<evidence type="ECO:0000313" key="1">
    <source>
        <dbReference type="EMBL" id="CAD7663778.1"/>
    </source>
</evidence>
<dbReference type="Proteomes" id="UP000728032">
    <property type="component" value="Unassembled WGS sequence"/>
</dbReference>
<dbReference type="EMBL" id="CAJPVJ010034406">
    <property type="protein sequence ID" value="CAG2180915.1"/>
    <property type="molecule type" value="Genomic_DNA"/>
</dbReference>
<proteinExistence type="predicted"/>
<dbReference type="Gene3D" id="3.20.20.80">
    <property type="entry name" value="Glycosidases"/>
    <property type="match status" value="1"/>
</dbReference>
<reference evidence="1" key="1">
    <citation type="submission" date="2020-11" db="EMBL/GenBank/DDBJ databases">
        <authorList>
            <person name="Tran Van P."/>
        </authorList>
    </citation>
    <scope>NUCLEOTIDE SEQUENCE</scope>
</reference>
<feature type="non-terminal residue" evidence="1">
    <location>
        <position position="1"/>
    </location>
</feature>
<gene>
    <name evidence="1" type="ORF">ONB1V03_LOCUS20336</name>
</gene>
<keyword evidence="2" id="KW-1185">Reference proteome</keyword>